<dbReference type="InterPro" id="IPR016153">
    <property type="entry name" value="Heat_shock_Hsp33_N"/>
</dbReference>
<evidence type="ECO:0000256" key="3">
    <source>
        <dbReference type="ARBA" id="ARBA00023157"/>
    </source>
</evidence>
<dbReference type="Gene3D" id="3.90.1280.10">
    <property type="entry name" value="HSP33 redox switch-like"/>
    <property type="match status" value="1"/>
</dbReference>
<keyword evidence="4 6" id="KW-0143">Chaperone</keyword>
<comment type="similarity">
    <text evidence="6">Belongs to the HSP33 family.</text>
</comment>
<feature type="disulfide bond" description="Redox-active" evidence="6">
    <location>
        <begin position="267"/>
        <end position="270"/>
    </location>
</feature>
<evidence type="ECO:0000256" key="2">
    <source>
        <dbReference type="ARBA" id="ARBA00022833"/>
    </source>
</evidence>
<dbReference type="RefSeq" id="WP_026351922.1">
    <property type="nucleotide sequence ID" value="NZ_JBHLVX010000009.1"/>
</dbReference>
<dbReference type="EMBL" id="JBHLVX010000009">
    <property type="protein sequence ID" value="MFC0266818.1"/>
    <property type="molecule type" value="Genomic_DNA"/>
</dbReference>
<feature type="disulfide bond" description="Redox-active" evidence="6">
    <location>
        <begin position="234"/>
        <end position="236"/>
    </location>
</feature>
<reference evidence="7 8" key="1">
    <citation type="submission" date="2024-09" db="EMBL/GenBank/DDBJ databases">
        <authorList>
            <person name="Sun Q."/>
            <person name="Mori K."/>
        </authorList>
    </citation>
    <scope>NUCLEOTIDE SEQUENCE [LARGE SCALE GENOMIC DNA]</scope>
    <source>
        <strain evidence="7 8">CCM 7415</strain>
    </source>
</reference>
<evidence type="ECO:0000313" key="8">
    <source>
        <dbReference type="Proteomes" id="UP001589814"/>
    </source>
</evidence>
<keyword evidence="3 6" id="KW-1015">Disulfide bond</keyword>
<dbReference type="InterPro" id="IPR016154">
    <property type="entry name" value="Heat_shock_Hsp33_C"/>
</dbReference>
<dbReference type="Gene3D" id="3.55.30.10">
    <property type="entry name" value="Hsp33 domain"/>
    <property type="match status" value="1"/>
</dbReference>
<dbReference type="InterPro" id="IPR023212">
    <property type="entry name" value="Hsp33_helix_hairpin_bin_dom_sf"/>
</dbReference>
<dbReference type="SUPFAM" id="SSF64397">
    <property type="entry name" value="Hsp33 domain"/>
    <property type="match status" value="1"/>
</dbReference>
<keyword evidence="2 6" id="KW-0862">Zinc</keyword>
<evidence type="ECO:0000313" key="7">
    <source>
        <dbReference type="EMBL" id="MFC0266818.1"/>
    </source>
</evidence>
<organism evidence="7 8">
    <name type="scientific">Kushneria aurantia</name>
    <dbReference type="NCBI Taxonomy" id="504092"/>
    <lineage>
        <taxon>Bacteria</taxon>
        <taxon>Pseudomonadati</taxon>
        <taxon>Pseudomonadota</taxon>
        <taxon>Gammaproteobacteria</taxon>
        <taxon>Oceanospirillales</taxon>
        <taxon>Halomonadaceae</taxon>
        <taxon>Kushneria</taxon>
    </lineage>
</organism>
<dbReference type="Proteomes" id="UP001589814">
    <property type="component" value="Unassembled WGS sequence"/>
</dbReference>
<dbReference type="SUPFAM" id="SSF118352">
    <property type="entry name" value="HSP33 redox switch-like"/>
    <property type="match status" value="1"/>
</dbReference>
<dbReference type="CDD" id="cd00498">
    <property type="entry name" value="Hsp33"/>
    <property type="match status" value="1"/>
</dbReference>
<comment type="function">
    <text evidence="6">Redox regulated molecular chaperone. Protects both thermally unfolding and oxidatively damaged proteins from irreversible aggregation. Plays an important role in the bacterial defense system toward oxidative stress.</text>
</comment>
<dbReference type="NCBIfam" id="NF001033">
    <property type="entry name" value="PRK00114.1"/>
    <property type="match status" value="1"/>
</dbReference>
<dbReference type="PANTHER" id="PTHR30111">
    <property type="entry name" value="33 KDA CHAPERONIN"/>
    <property type="match status" value="1"/>
</dbReference>
<dbReference type="HAMAP" id="MF_00117">
    <property type="entry name" value="HslO"/>
    <property type="match status" value="1"/>
</dbReference>
<evidence type="ECO:0000256" key="4">
    <source>
        <dbReference type="ARBA" id="ARBA00023186"/>
    </source>
</evidence>
<keyword evidence="5 6" id="KW-0676">Redox-active center</keyword>
<name>A0ABV6FZX7_9GAMM</name>
<comment type="subcellular location">
    <subcellularLocation>
        <location evidence="6">Cytoplasm</location>
    </subcellularLocation>
</comment>
<dbReference type="Gene3D" id="1.10.287.480">
    <property type="entry name" value="helix hairpin bin"/>
    <property type="match status" value="1"/>
</dbReference>
<dbReference type="PANTHER" id="PTHR30111:SF1">
    <property type="entry name" value="33 KDA CHAPERONIN"/>
    <property type="match status" value="1"/>
</dbReference>
<evidence type="ECO:0000256" key="5">
    <source>
        <dbReference type="ARBA" id="ARBA00023284"/>
    </source>
</evidence>
<keyword evidence="8" id="KW-1185">Reference proteome</keyword>
<evidence type="ECO:0000256" key="6">
    <source>
        <dbReference type="HAMAP-Rule" id="MF_00117"/>
    </source>
</evidence>
<protein>
    <recommendedName>
        <fullName evidence="6">33 kDa chaperonin</fullName>
    </recommendedName>
    <alternativeName>
        <fullName evidence="6">Heat shock protein 33 homolog</fullName>
        <shortName evidence="6">HSP33</shortName>
    </alternativeName>
</protein>
<comment type="caution">
    <text evidence="7">The sequence shown here is derived from an EMBL/GenBank/DDBJ whole genome shotgun (WGS) entry which is preliminary data.</text>
</comment>
<dbReference type="PIRSF" id="PIRSF005261">
    <property type="entry name" value="Heat_shock_Hsp33"/>
    <property type="match status" value="1"/>
</dbReference>
<accession>A0ABV6FZX7</accession>
<gene>
    <name evidence="6 7" type="primary">hslO</name>
    <name evidence="7" type="ORF">ACFFHW_02210</name>
</gene>
<dbReference type="Pfam" id="PF01430">
    <property type="entry name" value="HSP33"/>
    <property type="match status" value="1"/>
</dbReference>
<sequence length="296" mass="32639">MMDHIQRFLFDHTNVRGEISRADDTTIEVIERHGYPDVVNRQLGEMLAAVSLLTATVKLDGTMTLEVKGGGPVNLLMVESNPGHAEGGQRLRAIARFDEGQALPAEGASLRDLVGDGHIVMTLDPREGQRYQGVVDLEADYLAGCLERYFERSEQLPSRLWLASGDGRAAGLMLQVMPEDTRNEDPDAWPRLGMLADTLKDDELLGLAPQELLVRLFHEEQVRVFEPDSIGFGCTCTRERFAAALHQIGADELRSVVAEQGELSATCHFCNTRYAFSAAEVETLIESPDSPPPTLH</sequence>
<comment type="PTM">
    <text evidence="6">Under oxidizing conditions two disulfide bonds are formed involving the reactive cysteines. Under reducing conditions zinc is bound to the reactive cysteines and the protein is inactive.</text>
</comment>
<evidence type="ECO:0000256" key="1">
    <source>
        <dbReference type="ARBA" id="ARBA00022490"/>
    </source>
</evidence>
<proteinExistence type="inferred from homology"/>
<keyword evidence="1 6" id="KW-0963">Cytoplasm</keyword>
<dbReference type="InterPro" id="IPR000397">
    <property type="entry name" value="Heat_shock_Hsp33"/>
</dbReference>